<keyword evidence="1" id="KW-1133">Transmembrane helix</keyword>
<sequence length="137" mass="15575">MKLRFSFRMLPIVAVAAFVLGLLVALVLVMVEPEVYVRHPAFFSLAAAIAGALTLYAAIMFLFPTLIVQEDGLARRGRYGFVLAKTLEEGDQWVIGGDRLCIMRPDHTVTRLWVGKWVVNGRDWKQLEERYPKIVLR</sequence>
<dbReference type="EMBL" id="STGY01000057">
    <property type="protein sequence ID" value="THV40204.1"/>
    <property type="molecule type" value="Genomic_DNA"/>
</dbReference>
<reference evidence="2 3" key="2">
    <citation type="submission" date="2019-05" db="EMBL/GenBank/DDBJ databases">
        <title>Glycomyces buryatensis sp. nov.</title>
        <authorList>
            <person name="Nikitina E."/>
        </authorList>
    </citation>
    <scope>NUCLEOTIDE SEQUENCE [LARGE SCALE GENOMIC DNA]</scope>
    <source>
        <strain evidence="2 3">18</strain>
    </source>
</reference>
<comment type="caution">
    <text evidence="2">The sequence shown here is derived from an EMBL/GenBank/DDBJ whole genome shotgun (WGS) entry which is preliminary data.</text>
</comment>
<organism evidence="2 3">
    <name type="scientific">Glycomyces buryatensis</name>
    <dbReference type="NCBI Taxonomy" id="2570927"/>
    <lineage>
        <taxon>Bacteria</taxon>
        <taxon>Bacillati</taxon>
        <taxon>Actinomycetota</taxon>
        <taxon>Actinomycetes</taxon>
        <taxon>Glycomycetales</taxon>
        <taxon>Glycomycetaceae</taxon>
        <taxon>Glycomyces</taxon>
    </lineage>
</organism>
<evidence type="ECO:0000313" key="3">
    <source>
        <dbReference type="Proteomes" id="UP000308760"/>
    </source>
</evidence>
<feature type="transmembrane region" description="Helical" evidence="1">
    <location>
        <begin position="43"/>
        <end position="68"/>
    </location>
</feature>
<dbReference type="Proteomes" id="UP000308760">
    <property type="component" value="Unassembled WGS sequence"/>
</dbReference>
<proteinExistence type="predicted"/>
<name>A0A4S8QHP2_9ACTN</name>
<dbReference type="RefSeq" id="WP_136535549.1">
    <property type="nucleotide sequence ID" value="NZ_STGY01000057.1"/>
</dbReference>
<keyword evidence="3" id="KW-1185">Reference proteome</keyword>
<dbReference type="AlphaFoldDB" id="A0A4S8QHP2"/>
<accession>A0A4S8QHP2</accession>
<keyword evidence="1" id="KW-0472">Membrane</keyword>
<evidence type="ECO:0000256" key="1">
    <source>
        <dbReference type="SAM" id="Phobius"/>
    </source>
</evidence>
<keyword evidence="1" id="KW-0812">Transmembrane</keyword>
<gene>
    <name evidence="2" type="ORF">FAB82_16045</name>
</gene>
<reference evidence="3" key="1">
    <citation type="submission" date="2019-04" db="EMBL/GenBank/DDBJ databases">
        <title>Nocardioides xinjiangensis sp. nov.</title>
        <authorList>
            <person name="Liu S."/>
        </authorList>
    </citation>
    <scope>NUCLEOTIDE SEQUENCE [LARGE SCALE GENOMIC DNA]</scope>
    <source>
        <strain evidence="3">18</strain>
    </source>
</reference>
<feature type="transmembrane region" description="Helical" evidence="1">
    <location>
        <begin position="12"/>
        <end position="31"/>
    </location>
</feature>
<dbReference type="OrthoDB" id="9991764at2"/>
<protein>
    <submittedName>
        <fullName evidence="2">Uncharacterized protein</fullName>
    </submittedName>
</protein>
<evidence type="ECO:0000313" key="2">
    <source>
        <dbReference type="EMBL" id="THV40204.1"/>
    </source>
</evidence>